<keyword evidence="2" id="KW-1185">Reference proteome</keyword>
<evidence type="ECO:0000313" key="2">
    <source>
        <dbReference type="Proteomes" id="UP000538292"/>
    </source>
</evidence>
<organism evidence="1 2">
    <name type="scientific">Thermoactinomyces mirandus</name>
    <dbReference type="NCBI Taxonomy" id="2756294"/>
    <lineage>
        <taxon>Bacteria</taxon>
        <taxon>Bacillati</taxon>
        <taxon>Bacillota</taxon>
        <taxon>Bacilli</taxon>
        <taxon>Bacillales</taxon>
        <taxon>Thermoactinomycetaceae</taxon>
        <taxon>Thermoactinomyces</taxon>
    </lineage>
</organism>
<accession>A0A7W2ARH7</accession>
<dbReference type="AlphaFoldDB" id="A0A7W2ARH7"/>
<sequence length="53" mass="6212">MNKVSAGKNRIQFVYVKQERTRTREEVEKALKAKERVVQLLVELALRNLNRTG</sequence>
<dbReference type="EMBL" id="JACEOL010000010">
    <property type="protein sequence ID" value="MBA4601536.1"/>
    <property type="molecule type" value="Genomic_DNA"/>
</dbReference>
<name>A0A7W2ARH7_9BACL</name>
<dbReference type="RefSeq" id="WP_181738124.1">
    <property type="nucleotide sequence ID" value="NZ_JACEOL010000010.1"/>
</dbReference>
<dbReference type="Proteomes" id="UP000538292">
    <property type="component" value="Unassembled WGS sequence"/>
</dbReference>
<gene>
    <name evidence="1" type="ORF">H2C83_04210</name>
</gene>
<protein>
    <recommendedName>
        <fullName evidence="3">Transposase</fullName>
    </recommendedName>
</protein>
<evidence type="ECO:0000313" key="1">
    <source>
        <dbReference type="EMBL" id="MBA4601536.1"/>
    </source>
</evidence>
<proteinExistence type="predicted"/>
<comment type="caution">
    <text evidence="1">The sequence shown here is derived from an EMBL/GenBank/DDBJ whole genome shotgun (WGS) entry which is preliminary data.</text>
</comment>
<reference evidence="1 2" key="1">
    <citation type="submission" date="2020-07" db="EMBL/GenBank/DDBJ databases">
        <title>Thermoactinomyces phylogeny.</title>
        <authorList>
            <person name="Dunlap C."/>
        </authorList>
    </citation>
    <scope>NUCLEOTIDE SEQUENCE [LARGE SCALE GENOMIC DNA]</scope>
    <source>
        <strain evidence="1 2">AMNI-1</strain>
    </source>
</reference>
<evidence type="ECO:0008006" key="3">
    <source>
        <dbReference type="Google" id="ProtNLM"/>
    </source>
</evidence>